<dbReference type="AlphaFoldDB" id="A0A4R5ACB0"/>
<name>A0A4R5ACB0_9ACTN</name>
<gene>
    <name evidence="1" type="ORF">E1293_36515</name>
</gene>
<organism evidence="1 2">
    <name type="scientific">Actinomadura darangshiensis</name>
    <dbReference type="NCBI Taxonomy" id="705336"/>
    <lineage>
        <taxon>Bacteria</taxon>
        <taxon>Bacillati</taxon>
        <taxon>Actinomycetota</taxon>
        <taxon>Actinomycetes</taxon>
        <taxon>Streptosporangiales</taxon>
        <taxon>Thermomonosporaceae</taxon>
        <taxon>Actinomadura</taxon>
    </lineage>
</organism>
<dbReference type="OrthoDB" id="3483688at2"/>
<evidence type="ECO:0000313" key="2">
    <source>
        <dbReference type="Proteomes" id="UP000295578"/>
    </source>
</evidence>
<comment type="caution">
    <text evidence="1">The sequence shown here is derived from an EMBL/GenBank/DDBJ whole genome shotgun (WGS) entry which is preliminary data.</text>
</comment>
<sequence>MSDGILLLFLRQIFPEWSIMRGADGVWRAGGHVLIWASSVDGLMDALAAAVPDAAERVRCFFSDGS</sequence>
<proteinExistence type="predicted"/>
<dbReference type="EMBL" id="SMKY01000261">
    <property type="protein sequence ID" value="TDD68860.1"/>
    <property type="molecule type" value="Genomic_DNA"/>
</dbReference>
<accession>A0A4R5ACB0</accession>
<dbReference type="Proteomes" id="UP000295578">
    <property type="component" value="Unassembled WGS sequence"/>
</dbReference>
<reference evidence="1 2" key="1">
    <citation type="submission" date="2019-03" db="EMBL/GenBank/DDBJ databases">
        <title>Draft genome sequences of novel Actinobacteria.</title>
        <authorList>
            <person name="Sahin N."/>
            <person name="Ay H."/>
            <person name="Saygin H."/>
        </authorList>
    </citation>
    <scope>NUCLEOTIDE SEQUENCE [LARGE SCALE GENOMIC DNA]</scope>
    <source>
        <strain evidence="1 2">DSM 45941</strain>
    </source>
</reference>
<dbReference type="RefSeq" id="WP_132202943.1">
    <property type="nucleotide sequence ID" value="NZ_SMKY01000261.1"/>
</dbReference>
<evidence type="ECO:0000313" key="1">
    <source>
        <dbReference type="EMBL" id="TDD68860.1"/>
    </source>
</evidence>
<protein>
    <submittedName>
        <fullName evidence="1">Uncharacterized protein</fullName>
    </submittedName>
</protein>
<keyword evidence="2" id="KW-1185">Reference proteome</keyword>